<dbReference type="Proteomes" id="UP001603857">
    <property type="component" value="Unassembled WGS sequence"/>
</dbReference>
<feature type="compositionally biased region" description="Basic and acidic residues" evidence="1">
    <location>
        <begin position="33"/>
        <end position="49"/>
    </location>
</feature>
<feature type="region of interest" description="Disordered" evidence="1">
    <location>
        <begin position="28"/>
        <end position="49"/>
    </location>
</feature>
<evidence type="ECO:0000313" key="3">
    <source>
        <dbReference type="EMBL" id="KAL2333993.1"/>
    </source>
</evidence>
<evidence type="ECO:0000256" key="1">
    <source>
        <dbReference type="SAM" id="MobiDB-lite"/>
    </source>
</evidence>
<dbReference type="PANTHER" id="PTHR32108:SF9">
    <property type="entry name" value="REVERSE TRANSCRIPTASE RNASE H-LIKE DOMAIN-CONTAINING PROTEIN"/>
    <property type="match status" value="1"/>
</dbReference>
<dbReference type="Gene3D" id="2.40.70.10">
    <property type="entry name" value="Acid Proteases"/>
    <property type="match status" value="1"/>
</dbReference>
<sequence length="397" mass="44973">MGLRHPSIDRFGCNQHFQDWGMTRSGRIYTPDKMQDKVPKEKNRAEEKEKELEEEAYEFLKFIRQSEYSIIDQLNRTPAKITLLSLIVSLKPPRQALLKVLNKVYVTHSISQDKFEGTVSHIIANNHLSFTNEEILSEGANHNKSLHIFVKCTEYFIVKVLVDNRSSLNVMPMRTLKQVILGKIQICPSNMIVQAFNGSKREVVGKVTLPIQVGATIFNVEFQVMDITLAYIYLLGRPWIHDAKAVPSTLHQKIKFVVSDKLVTVQAEDDMFINKPLAIPYVDAAEEAIKIAFQELKLANIEKIPHKMKTVAQMMIKTGYQPGRGLGKYSQGITELPVTKDNLGKQGLGYDPTKDKHVSKDKTSLSRSLNQVFRKARIQVSNPTVVIRCSPSLQGID</sequence>
<evidence type="ECO:0000313" key="4">
    <source>
        <dbReference type="Proteomes" id="UP001603857"/>
    </source>
</evidence>
<dbReference type="PANTHER" id="PTHR32108">
    <property type="entry name" value="DNA-DIRECTED RNA POLYMERASE SUBUNIT ALPHA"/>
    <property type="match status" value="1"/>
</dbReference>
<dbReference type="EMBL" id="JBGMDY010000005">
    <property type="protein sequence ID" value="KAL2333993.1"/>
    <property type="molecule type" value="Genomic_DNA"/>
</dbReference>
<dbReference type="Pfam" id="PF01585">
    <property type="entry name" value="G-patch"/>
    <property type="match status" value="1"/>
</dbReference>
<accession>A0ABD1MER4</accession>
<feature type="compositionally biased region" description="Basic and acidic residues" evidence="1">
    <location>
        <begin position="352"/>
        <end position="363"/>
    </location>
</feature>
<dbReference type="InterPro" id="IPR021109">
    <property type="entry name" value="Peptidase_aspartic_dom_sf"/>
</dbReference>
<dbReference type="SMART" id="SM00443">
    <property type="entry name" value="G_patch"/>
    <property type="match status" value="1"/>
</dbReference>
<dbReference type="AlphaFoldDB" id="A0ABD1MER4"/>
<feature type="domain" description="G-patch" evidence="2">
    <location>
        <begin position="307"/>
        <end position="353"/>
    </location>
</feature>
<organism evidence="3 4">
    <name type="scientific">Flemingia macrophylla</name>
    <dbReference type="NCBI Taxonomy" id="520843"/>
    <lineage>
        <taxon>Eukaryota</taxon>
        <taxon>Viridiplantae</taxon>
        <taxon>Streptophyta</taxon>
        <taxon>Embryophyta</taxon>
        <taxon>Tracheophyta</taxon>
        <taxon>Spermatophyta</taxon>
        <taxon>Magnoliopsida</taxon>
        <taxon>eudicotyledons</taxon>
        <taxon>Gunneridae</taxon>
        <taxon>Pentapetalae</taxon>
        <taxon>rosids</taxon>
        <taxon>fabids</taxon>
        <taxon>Fabales</taxon>
        <taxon>Fabaceae</taxon>
        <taxon>Papilionoideae</taxon>
        <taxon>50 kb inversion clade</taxon>
        <taxon>NPAAA clade</taxon>
        <taxon>indigoferoid/millettioid clade</taxon>
        <taxon>Phaseoleae</taxon>
        <taxon>Flemingia</taxon>
    </lineage>
</organism>
<reference evidence="3 4" key="1">
    <citation type="submission" date="2024-08" db="EMBL/GenBank/DDBJ databases">
        <title>Insights into the chromosomal genome structure of Flemingia macrophylla.</title>
        <authorList>
            <person name="Ding Y."/>
            <person name="Zhao Y."/>
            <person name="Bi W."/>
            <person name="Wu M."/>
            <person name="Zhao G."/>
            <person name="Gong Y."/>
            <person name="Li W."/>
            <person name="Zhang P."/>
        </authorList>
    </citation>
    <scope>NUCLEOTIDE SEQUENCE [LARGE SCALE GENOMIC DNA]</scope>
    <source>
        <strain evidence="3">DYQJB</strain>
        <tissue evidence="3">Leaf</tissue>
    </source>
</reference>
<dbReference type="PROSITE" id="PS50174">
    <property type="entry name" value="G_PATCH"/>
    <property type="match status" value="1"/>
</dbReference>
<evidence type="ECO:0000259" key="2">
    <source>
        <dbReference type="PROSITE" id="PS50174"/>
    </source>
</evidence>
<dbReference type="CDD" id="cd00303">
    <property type="entry name" value="retropepsin_like"/>
    <property type="match status" value="1"/>
</dbReference>
<gene>
    <name evidence="3" type="ORF">Fmac_015206</name>
</gene>
<dbReference type="InterPro" id="IPR000467">
    <property type="entry name" value="G_patch_dom"/>
</dbReference>
<feature type="region of interest" description="Disordered" evidence="1">
    <location>
        <begin position="344"/>
        <end position="363"/>
    </location>
</feature>
<comment type="caution">
    <text evidence="3">The sequence shown here is derived from an EMBL/GenBank/DDBJ whole genome shotgun (WGS) entry which is preliminary data.</text>
</comment>
<name>A0ABD1MER4_9FABA</name>
<protein>
    <recommendedName>
        <fullName evidence="2">G-patch domain-containing protein</fullName>
    </recommendedName>
</protein>
<keyword evidence="4" id="KW-1185">Reference proteome</keyword>
<proteinExistence type="predicted"/>